<comment type="similarity">
    <text evidence="1">Belongs to the AfsR/DnrI/RedD regulatory family.</text>
</comment>
<dbReference type="Gene3D" id="1.25.40.10">
    <property type="entry name" value="Tetratricopeptide repeat domain"/>
    <property type="match status" value="1"/>
</dbReference>
<dbReference type="Pfam" id="PF03704">
    <property type="entry name" value="BTAD"/>
    <property type="match status" value="1"/>
</dbReference>
<dbReference type="SUPFAM" id="SSF46894">
    <property type="entry name" value="C-terminal effector domain of the bipartite response regulators"/>
    <property type="match status" value="1"/>
</dbReference>
<dbReference type="RefSeq" id="WP_377200552.1">
    <property type="nucleotide sequence ID" value="NZ_JBHUHF010000001.1"/>
</dbReference>
<organism evidence="5 6">
    <name type="scientific">Promicromonospora aerolata</name>
    <dbReference type="NCBI Taxonomy" id="195749"/>
    <lineage>
        <taxon>Bacteria</taxon>
        <taxon>Bacillati</taxon>
        <taxon>Actinomycetota</taxon>
        <taxon>Actinomycetes</taxon>
        <taxon>Micrococcales</taxon>
        <taxon>Promicromonosporaceae</taxon>
        <taxon>Promicromonospora</taxon>
    </lineage>
</organism>
<dbReference type="Pfam" id="PF00486">
    <property type="entry name" value="Trans_reg_C"/>
    <property type="match status" value="1"/>
</dbReference>
<dbReference type="SMART" id="SM01043">
    <property type="entry name" value="BTAD"/>
    <property type="match status" value="1"/>
</dbReference>
<sequence>MSDLRFSVLGRMEVASGGEQVPVPPGRRRAVLACLLVHAGRPVTADALVEAAWSDDLPRDPRASLHTVVSRLRTLLGAAALTVGPGGYTLEIEGGAIDADRFAALAERARGAPPKRAADLLREALGLWRGPAYAEFADRDFAAPEAERLERLRLEVTEDRSAALLDAGASEEAVRLVEALLVDHPFRERAVQLLLTGLYRAGRQADALDRYRRHRTILAEELGLDPSPALRDLEARILGHDLLPAHGGAVPTVPAWLDTSTAFFGRDATLDDLVTAVADSRTVTVTGVGGVGKSRLVAQGLPRLVERLGLPVMVVELASVPPGRAATAVADAFGLRPRAGNVTRDLLEYLSIDRALVVLDNCEHLLEEVAEVVDAVMRRCARVRVLATSRHRLGVTSERVVPLAPFPVPATGDTTSGPGTDPAVQLFVDRVRRLRPGFELTAGNAESVAAVCRRLDGLPLALEMAASRAATLGVGDVLDGLDGSTADEPLPDLRAVVEWSVRLLSASERRLLGQLSVFVGSFVTDDVTSLTGRLSRWPEDGGVVAALGELVESHLLVREERGVAVRFRMLALVRAYADGLLTASGEADAVRCAHAEWAGERVARAARDWNSGRAVAAGESLVRAGPDLAAAVRWTLAVGRLDVAAPLVGCVRQCPHWLPGIELGDLIVEVAERCAEAGDPSLAVGTAAGALACTDRGELERARELAAAAYALSDDAGTGFLAGFANVVSEFYAGDYDAASDWLHRVAELPGLAPGLRAEPPITVALLECYHGDLATARACADAALLGAEAAGSEPARAFALYAVGEVEAKEDPRQGEVRFREAAAEAERIGSEHVHHVARLGLFAVLVRQGRHREALDLVMPLLHDLRRAAMWPQLWTTLRIAAELLAACERPRDAAFLLGAVQAADDAPQLVGDDIARYRHLADQLTTLLGATAAGRITELAVGVARAQVADWAVSVVEQTRSARTG</sequence>
<dbReference type="InterPro" id="IPR027417">
    <property type="entry name" value="P-loop_NTPase"/>
</dbReference>
<dbReference type="Pfam" id="PF25872">
    <property type="entry name" value="HTH_77"/>
    <property type="match status" value="1"/>
</dbReference>
<dbReference type="Gene3D" id="3.40.50.300">
    <property type="entry name" value="P-loop containing nucleotide triphosphate hydrolases"/>
    <property type="match status" value="1"/>
</dbReference>
<keyword evidence="2 3" id="KW-0238">DNA-binding</keyword>
<gene>
    <name evidence="5" type="ORF">ACFSL2_25650</name>
</gene>
<keyword evidence="6" id="KW-1185">Reference proteome</keyword>
<dbReference type="Pfam" id="PF20703">
    <property type="entry name" value="nSTAND1"/>
    <property type="match status" value="1"/>
</dbReference>
<dbReference type="InterPro" id="IPR001867">
    <property type="entry name" value="OmpR/PhoB-type_DNA-bd"/>
</dbReference>
<comment type="caution">
    <text evidence="5">The sequence shown here is derived from an EMBL/GenBank/DDBJ whole genome shotgun (WGS) entry which is preliminary data.</text>
</comment>
<dbReference type="PROSITE" id="PS51755">
    <property type="entry name" value="OMPR_PHOB"/>
    <property type="match status" value="1"/>
</dbReference>
<evidence type="ECO:0000256" key="2">
    <source>
        <dbReference type="ARBA" id="ARBA00023125"/>
    </source>
</evidence>
<dbReference type="SUPFAM" id="SSF52540">
    <property type="entry name" value="P-loop containing nucleoside triphosphate hydrolases"/>
    <property type="match status" value="1"/>
</dbReference>
<reference evidence="6" key="1">
    <citation type="journal article" date="2019" name="Int. J. Syst. Evol. Microbiol.">
        <title>The Global Catalogue of Microorganisms (GCM) 10K type strain sequencing project: providing services to taxonomists for standard genome sequencing and annotation.</title>
        <authorList>
            <consortium name="The Broad Institute Genomics Platform"/>
            <consortium name="The Broad Institute Genome Sequencing Center for Infectious Disease"/>
            <person name="Wu L."/>
            <person name="Ma J."/>
        </authorList>
    </citation>
    <scope>NUCLEOTIDE SEQUENCE [LARGE SCALE GENOMIC DNA]</scope>
    <source>
        <strain evidence="6">CCM 7043</strain>
    </source>
</reference>
<protein>
    <submittedName>
        <fullName evidence="5">BTAD domain-containing putative transcriptional regulator</fullName>
    </submittedName>
</protein>
<dbReference type="SUPFAM" id="SSF48452">
    <property type="entry name" value="TPR-like"/>
    <property type="match status" value="1"/>
</dbReference>
<dbReference type="Gene3D" id="1.10.10.10">
    <property type="entry name" value="Winged helix-like DNA-binding domain superfamily/Winged helix DNA-binding domain"/>
    <property type="match status" value="1"/>
</dbReference>
<dbReference type="EMBL" id="JBHUHF010000001">
    <property type="protein sequence ID" value="MFD2028891.1"/>
    <property type="molecule type" value="Genomic_DNA"/>
</dbReference>
<dbReference type="InterPro" id="IPR016032">
    <property type="entry name" value="Sig_transdc_resp-reg_C-effctor"/>
</dbReference>
<dbReference type="SMART" id="SM00862">
    <property type="entry name" value="Trans_reg_C"/>
    <property type="match status" value="1"/>
</dbReference>
<name>A0ABW4VDU7_9MICO</name>
<feature type="domain" description="OmpR/PhoB-type" evidence="4">
    <location>
        <begin position="1"/>
        <end position="92"/>
    </location>
</feature>
<dbReference type="PANTHER" id="PTHR47691">
    <property type="entry name" value="REGULATOR-RELATED"/>
    <property type="match status" value="1"/>
</dbReference>
<evidence type="ECO:0000256" key="1">
    <source>
        <dbReference type="ARBA" id="ARBA00005820"/>
    </source>
</evidence>
<dbReference type="InterPro" id="IPR049052">
    <property type="entry name" value="nSTAND1"/>
</dbReference>
<evidence type="ECO:0000313" key="5">
    <source>
        <dbReference type="EMBL" id="MFD2028891.1"/>
    </source>
</evidence>
<dbReference type="PRINTS" id="PR00364">
    <property type="entry name" value="DISEASERSIST"/>
</dbReference>
<dbReference type="InterPro" id="IPR011990">
    <property type="entry name" value="TPR-like_helical_dom_sf"/>
</dbReference>
<dbReference type="Proteomes" id="UP001597338">
    <property type="component" value="Unassembled WGS sequence"/>
</dbReference>
<evidence type="ECO:0000259" key="4">
    <source>
        <dbReference type="PROSITE" id="PS51755"/>
    </source>
</evidence>
<dbReference type="PANTHER" id="PTHR47691:SF3">
    <property type="entry name" value="HTH-TYPE TRANSCRIPTIONAL REGULATOR RV0890C-RELATED"/>
    <property type="match status" value="1"/>
</dbReference>
<proteinExistence type="inferred from homology"/>
<dbReference type="InterPro" id="IPR058852">
    <property type="entry name" value="HTH_77"/>
</dbReference>
<dbReference type="InterPro" id="IPR005158">
    <property type="entry name" value="BTAD"/>
</dbReference>
<accession>A0ABW4VDU7</accession>
<evidence type="ECO:0000313" key="6">
    <source>
        <dbReference type="Proteomes" id="UP001597338"/>
    </source>
</evidence>
<dbReference type="CDD" id="cd15831">
    <property type="entry name" value="BTAD"/>
    <property type="match status" value="1"/>
</dbReference>
<dbReference type="InterPro" id="IPR036388">
    <property type="entry name" value="WH-like_DNA-bd_sf"/>
</dbReference>
<feature type="DNA-binding region" description="OmpR/PhoB-type" evidence="3">
    <location>
        <begin position="1"/>
        <end position="92"/>
    </location>
</feature>
<evidence type="ECO:0000256" key="3">
    <source>
        <dbReference type="PROSITE-ProRule" id="PRU01091"/>
    </source>
</evidence>